<accession>A0A1F7GYI8</accession>
<dbReference type="Pfam" id="PF07963">
    <property type="entry name" value="N_methyl"/>
    <property type="match status" value="1"/>
</dbReference>
<sequence length="160" mass="17503">MSKGFSLIELVVATSIIATLSLISVLSIVRFQKTTILDNTTAELDSTIHLAQSKSVSGELLEEEEPDDFEENGLPQYGVQVSSDEYTMFRDIQRVGESSTRETLESYSINDFVTISPTAEVVFSRIQGATSATTFTIQGANSESRQVIISADGQITIQRL</sequence>
<dbReference type="InterPro" id="IPR045584">
    <property type="entry name" value="Pilin-like"/>
</dbReference>
<keyword evidence="1" id="KW-0472">Membrane</keyword>
<evidence type="ECO:0000313" key="2">
    <source>
        <dbReference type="EMBL" id="OGK24001.1"/>
    </source>
</evidence>
<organism evidence="2 3">
    <name type="scientific">Candidatus Roizmanbacteria bacterium RIFCSPHIGHO2_02_FULL_37_24</name>
    <dbReference type="NCBI Taxonomy" id="1802037"/>
    <lineage>
        <taxon>Bacteria</taxon>
        <taxon>Candidatus Roizmaniibacteriota</taxon>
    </lineage>
</organism>
<protein>
    <recommendedName>
        <fullName evidence="4">General secretion pathway GspH domain-containing protein</fullName>
    </recommendedName>
</protein>
<keyword evidence="1" id="KW-1133">Transmembrane helix</keyword>
<gene>
    <name evidence="2" type="ORF">A3C24_02835</name>
</gene>
<reference evidence="2 3" key="1">
    <citation type="journal article" date="2016" name="Nat. Commun.">
        <title>Thousands of microbial genomes shed light on interconnected biogeochemical processes in an aquifer system.</title>
        <authorList>
            <person name="Anantharaman K."/>
            <person name="Brown C.T."/>
            <person name="Hug L.A."/>
            <person name="Sharon I."/>
            <person name="Castelle C.J."/>
            <person name="Probst A.J."/>
            <person name="Thomas B.C."/>
            <person name="Singh A."/>
            <person name="Wilkins M.J."/>
            <person name="Karaoz U."/>
            <person name="Brodie E.L."/>
            <person name="Williams K.H."/>
            <person name="Hubbard S.S."/>
            <person name="Banfield J.F."/>
        </authorList>
    </citation>
    <scope>NUCLEOTIDE SEQUENCE [LARGE SCALE GENOMIC DNA]</scope>
</reference>
<evidence type="ECO:0000313" key="3">
    <source>
        <dbReference type="Proteomes" id="UP000177159"/>
    </source>
</evidence>
<dbReference type="Proteomes" id="UP000177159">
    <property type="component" value="Unassembled WGS sequence"/>
</dbReference>
<dbReference type="InterPro" id="IPR012902">
    <property type="entry name" value="N_methyl_site"/>
</dbReference>
<name>A0A1F7GYI8_9BACT</name>
<dbReference type="EMBL" id="MFZM01000013">
    <property type="protein sequence ID" value="OGK24001.1"/>
    <property type="molecule type" value="Genomic_DNA"/>
</dbReference>
<dbReference type="SUPFAM" id="SSF54523">
    <property type="entry name" value="Pili subunits"/>
    <property type="match status" value="1"/>
</dbReference>
<dbReference type="PROSITE" id="PS00409">
    <property type="entry name" value="PROKAR_NTER_METHYL"/>
    <property type="match status" value="1"/>
</dbReference>
<dbReference type="AlphaFoldDB" id="A0A1F7GYI8"/>
<evidence type="ECO:0008006" key="4">
    <source>
        <dbReference type="Google" id="ProtNLM"/>
    </source>
</evidence>
<comment type="caution">
    <text evidence="2">The sequence shown here is derived from an EMBL/GenBank/DDBJ whole genome shotgun (WGS) entry which is preliminary data.</text>
</comment>
<keyword evidence="1" id="KW-0812">Transmembrane</keyword>
<proteinExistence type="predicted"/>
<evidence type="ECO:0000256" key="1">
    <source>
        <dbReference type="SAM" id="Phobius"/>
    </source>
</evidence>
<feature type="transmembrane region" description="Helical" evidence="1">
    <location>
        <begin position="6"/>
        <end position="29"/>
    </location>
</feature>
<dbReference type="NCBIfam" id="TIGR02532">
    <property type="entry name" value="IV_pilin_GFxxxE"/>
    <property type="match status" value="1"/>
</dbReference>